<protein>
    <submittedName>
        <fullName evidence="2">Histidine kinase</fullName>
    </submittedName>
</protein>
<dbReference type="InterPro" id="IPR036890">
    <property type="entry name" value="HATPase_C_sf"/>
</dbReference>
<dbReference type="GO" id="GO:0016020">
    <property type="term" value="C:membrane"/>
    <property type="evidence" value="ECO:0007669"/>
    <property type="project" value="InterPro"/>
</dbReference>
<keyword evidence="3" id="KW-1185">Reference proteome</keyword>
<evidence type="ECO:0000313" key="2">
    <source>
        <dbReference type="EMBL" id="NSL86276.1"/>
    </source>
</evidence>
<reference evidence="2" key="1">
    <citation type="submission" date="2020-05" db="EMBL/GenBank/DDBJ databases">
        <title>Chitinophaga laudate sp. nov., isolated from a tropical peat swamp.</title>
        <authorList>
            <person name="Goh C.B.S."/>
            <person name="Lee M.S."/>
            <person name="Parimannan S."/>
            <person name="Pasbakhsh P."/>
            <person name="Yule C.M."/>
            <person name="Rajandas H."/>
            <person name="Loke S."/>
            <person name="Croft L."/>
            <person name="Tan J.B.L."/>
        </authorList>
    </citation>
    <scope>NUCLEOTIDE SEQUENCE</scope>
    <source>
        <strain evidence="2">Mgbs1</strain>
    </source>
</reference>
<dbReference type="PANTHER" id="PTHR34220:SF7">
    <property type="entry name" value="SENSOR HISTIDINE KINASE YPDA"/>
    <property type="match status" value="1"/>
</dbReference>
<name>A0A3S1B3L2_9BACT</name>
<dbReference type="PANTHER" id="PTHR34220">
    <property type="entry name" value="SENSOR HISTIDINE KINASE YPDA"/>
    <property type="match status" value="1"/>
</dbReference>
<gene>
    <name evidence="2" type="ORF">ECE50_005520</name>
</gene>
<dbReference type="Pfam" id="PF06580">
    <property type="entry name" value="His_kinase"/>
    <property type="match status" value="1"/>
</dbReference>
<dbReference type="OrthoDB" id="9809908at2"/>
<accession>A0A3S1B3L2</accession>
<dbReference type="InterPro" id="IPR010559">
    <property type="entry name" value="Sig_transdc_His_kin_internal"/>
</dbReference>
<keyword evidence="2" id="KW-0418">Kinase</keyword>
<dbReference type="InterPro" id="IPR050640">
    <property type="entry name" value="Bact_2-comp_sensor_kinase"/>
</dbReference>
<evidence type="ECO:0000259" key="1">
    <source>
        <dbReference type="Pfam" id="PF06580"/>
    </source>
</evidence>
<sequence>MPKYPLMIKTWPLILIIWVLDTIMTFLQIHMQEVTLYNNLILTATNGASAAFCACILSLVLLPYFIRRQQILLFALAAVSFCLVVSALVVYFSLPVICSSLGEVIARPQICSFQSMMPGHFISVLMCCGTVCGIRFYQEYARTYVDKEQLRTAHLEAELTLLRHQVNPHFVFNMMNSIHVLIEKDARQASEMVLEFSDMLRYQLYDCSKPFIPLQQEIIYLQNYVNVENKRRGNELQVDCKWDVHTPHCLISPLILTPFVENAFKHVSCFNDKPNYIRMDLYQEADSLFFVIENSREEEPPLPGDTVSTQKGIGLVNVQKRLALIYPEKHFLKIHETAGQYTVFLEVKINAAQNN</sequence>
<keyword evidence="2" id="KW-0808">Transferase</keyword>
<dbReference type="Gene3D" id="3.30.565.10">
    <property type="entry name" value="Histidine kinase-like ATPase, C-terminal domain"/>
    <property type="match status" value="1"/>
</dbReference>
<proteinExistence type="predicted"/>
<evidence type="ECO:0000313" key="3">
    <source>
        <dbReference type="Proteomes" id="UP000281028"/>
    </source>
</evidence>
<dbReference type="AlphaFoldDB" id="A0A3S1B3L2"/>
<feature type="domain" description="Signal transduction histidine kinase internal region" evidence="1">
    <location>
        <begin position="157"/>
        <end position="235"/>
    </location>
</feature>
<comment type="caution">
    <text evidence="2">The sequence shown here is derived from an EMBL/GenBank/DDBJ whole genome shotgun (WGS) entry which is preliminary data.</text>
</comment>
<dbReference type="Proteomes" id="UP000281028">
    <property type="component" value="Unassembled WGS sequence"/>
</dbReference>
<dbReference type="EMBL" id="RIAR02000001">
    <property type="protein sequence ID" value="NSL86276.1"/>
    <property type="molecule type" value="Genomic_DNA"/>
</dbReference>
<organism evidence="2 3">
    <name type="scientific">Chitinophaga solisilvae</name>
    <dbReference type="NCBI Taxonomy" id="1233460"/>
    <lineage>
        <taxon>Bacteria</taxon>
        <taxon>Pseudomonadati</taxon>
        <taxon>Bacteroidota</taxon>
        <taxon>Chitinophagia</taxon>
        <taxon>Chitinophagales</taxon>
        <taxon>Chitinophagaceae</taxon>
        <taxon>Chitinophaga</taxon>
    </lineage>
</organism>
<dbReference type="GO" id="GO:0000155">
    <property type="term" value="F:phosphorelay sensor kinase activity"/>
    <property type="evidence" value="ECO:0007669"/>
    <property type="project" value="InterPro"/>
</dbReference>